<dbReference type="EMBL" id="KN837326">
    <property type="protein sequence ID" value="KIJ27705.1"/>
    <property type="molecule type" value="Genomic_DNA"/>
</dbReference>
<dbReference type="Proteomes" id="UP000054279">
    <property type="component" value="Unassembled WGS sequence"/>
</dbReference>
<dbReference type="Gene3D" id="3.40.630.30">
    <property type="match status" value="1"/>
</dbReference>
<evidence type="ECO:0008006" key="4">
    <source>
        <dbReference type="Google" id="ProtNLM"/>
    </source>
</evidence>
<name>A0A0C9UQX5_SPHS4</name>
<evidence type="ECO:0000313" key="2">
    <source>
        <dbReference type="EMBL" id="KIJ27705.1"/>
    </source>
</evidence>
<dbReference type="HOGENOM" id="CLU_2943306_0_0_1"/>
<dbReference type="OrthoDB" id="2917952at2759"/>
<keyword evidence="3" id="KW-1185">Reference proteome</keyword>
<keyword evidence="1" id="KW-0732">Signal</keyword>
<feature type="signal peptide" evidence="1">
    <location>
        <begin position="1"/>
        <end position="21"/>
    </location>
</feature>
<evidence type="ECO:0000313" key="3">
    <source>
        <dbReference type="Proteomes" id="UP000054279"/>
    </source>
</evidence>
<protein>
    <recommendedName>
        <fullName evidence="4">N-acetyltransferase domain-containing protein</fullName>
    </recommendedName>
</protein>
<sequence length="60" mass="7108">MGDRLCFLWMVRGLGKWLVQVAVNLEEIKECQRLMLMTKDTKGLYQRYGGFELLKKKVLE</sequence>
<feature type="chain" id="PRO_5005173176" description="N-acetyltransferase domain-containing protein" evidence="1">
    <location>
        <begin position="22"/>
        <end position="60"/>
    </location>
</feature>
<evidence type="ECO:0000256" key="1">
    <source>
        <dbReference type="SAM" id="SignalP"/>
    </source>
</evidence>
<reference evidence="2 3" key="1">
    <citation type="submission" date="2014-06" db="EMBL/GenBank/DDBJ databases">
        <title>Evolutionary Origins and Diversification of the Mycorrhizal Mutualists.</title>
        <authorList>
            <consortium name="DOE Joint Genome Institute"/>
            <consortium name="Mycorrhizal Genomics Consortium"/>
            <person name="Kohler A."/>
            <person name="Kuo A."/>
            <person name="Nagy L.G."/>
            <person name="Floudas D."/>
            <person name="Copeland A."/>
            <person name="Barry K.W."/>
            <person name="Cichocki N."/>
            <person name="Veneault-Fourrey C."/>
            <person name="LaButti K."/>
            <person name="Lindquist E.A."/>
            <person name="Lipzen A."/>
            <person name="Lundell T."/>
            <person name="Morin E."/>
            <person name="Murat C."/>
            <person name="Riley R."/>
            <person name="Ohm R."/>
            <person name="Sun H."/>
            <person name="Tunlid A."/>
            <person name="Henrissat B."/>
            <person name="Grigoriev I.V."/>
            <person name="Hibbett D.S."/>
            <person name="Martin F."/>
        </authorList>
    </citation>
    <scope>NUCLEOTIDE SEQUENCE [LARGE SCALE GENOMIC DNA]</scope>
    <source>
        <strain evidence="2 3">SS14</strain>
    </source>
</reference>
<accession>A0A0C9UQX5</accession>
<dbReference type="AlphaFoldDB" id="A0A0C9UQX5"/>
<proteinExistence type="predicted"/>
<organism evidence="2 3">
    <name type="scientific">Sphaerobolus stellatus (strain SS14)</name>
    <dbReference type="NCBI Taxonomy" id="990650"/>
    <lineage>
        <taxon>Eukaryota</taxon>
        <taxon>Fungi</taxon>
        <taxon>Dikarya</taxon>
        <taxon>Basidiomycota</taxon>
        <taxon>Agaricomycotina</taxon>
        <taxon>Agaricomycetes</taxon>
        <taxon>Phallomycetidae</taxon>
        <taxon>Geastrales</taxon>
        <taxon>Sphaerobolaceae</taxon>
        <taxon>Sphaerobolus</taxon>
    </lineage>
</organism>
<gene>
    <name evidence="2" type="ORF">M422DRAFT_784783</name>
</gene>